<evidence type="ECO:0000313" key="6">
    <source>
        <dbReference type="EMBL" id="RHL94814.1"/>
    </source>
</evidence>
<comment type="caution">
    <text evidence="2">The sequence shown here is derived from an EMBL/GenBank/DDBJ whole genome shotgun (WGS) entry which is preliminary data.</text>
</comment>
<dbReference type="EMBL" id="QRWT01000009">
    <property type="protein sequence ID" value="RGT52092.1"/>
    <property type="molecule type" value="Genomic_DNA"/>
</dbReference>
<dbReference type="Proteomes" id="UP000283850">
    <property type="component" value="Unassembled WGS sequence"/>
</dbReference>
<dbReference type="EMBL" id="QRQM01000011">
    <property type="protein sequence ID" value="RHN06731.1"/>
    <property type="molecule type" value="Genomic_DNA"/>
</dbReference>
<reference evidence="2 9" key="1">
    <citation type="submission" date="2016-02" db="EMBL/GenBank/DDBJ databases">
        <authorList>
            <person name="Wen L."/>
            <person name="He K."/>
            <person name="Yang H."/>
        </authorList>
    </citation>
    <scope>NUCLEOTIDE SEQUENCE [LARGE SCALE GENOMIC DNA]</scope>
    <source>
        <strain evidence="2 9">KLE1704</strain>
    </source>
</reference>
<dbReference type="Proteomes" id="UP000284772">
    <property type="component" value="Unassembled WGS sequence"/>
</dbReference>
<evidence type="ECO:0000313" key="13">
    <source>
        <dbReference type="Proteomes" id="UP000285650"/>
    </source>
</evidence>
<dbReference type="EMBL" id="QRZF01000003">
    <property type="protein sequence ID" value="RGV56121.1"/>
    <property type="molecule type" value="Genomic_DNA"/>
</dbReference>
<feature type="region of interest" description="Disordered" evidence="1">
    <location>
        <begin position="1"/>
        <end position="23"/>
    </location>
</feature>
<proteinExistence type="predicted"/>
<organism evidence="2">
    <name type="scientific">Bacteroides intestinalis</name>
    <dbReference type="NCBI Taxonomy" id="329854"/>
    <lineage>
        <taxon>Bacteria</taxon>
        <taxon>Pseudomonadati</taxon>
        <taxon>Bacteroidota</taxon>
        <taxon>Bacteroidia</taxon>
        <taxon>Bacteroidales</taxon>
        <taxon>Bacteroidaceae</taxon>
        <taxon>Bacteroides</taxon>
    </lineage>
</organism>
<dbReference type="EMBL" id="QSKV01000011">
    <property type="protein sequence ID" value="RHE90184.1"/>
    <property type="molecule type" value="Genomic_DNA"/>
</dbReference>
<dbReference type="Proteomes" id="UP000286003">
    <property type="component" value="Unassembled WGS sequence"/>
</dbReference>
<feature type="compositionally biased region" description="Basic and acidic residues" evidence="1">
    <location>
        <begin position="1"/>
        <end position="22"/>
    </location>
</feature>
<dbReference type="AlphaFoldDB" id="A0A139KVR6"/>
<evidence type="ECO:0000313" key="11">
    <source>
        <dbReference type="Proteomes" id="UP000284772"/>
    </source>
</evidence>
<reference evidence="10 11" key="2">
    <citation type="submission" date="2018-08" db="EMBL/GenBank/DDBJ databases">
        <title>A genome reference for cultivated species of the human gut microbiota.</title>
        <authorList>
            <person name="Zou Y."/>
            <person name="Xue W."/>
            <person name="Luo G."/>
        </authorList>
    </citation>
    <scope>NUCLEOTIDE SEQUENCE [LARGE SCALE GENOMIC DNA]</scope>
    <source>
        <strain evidence="4 10">AF14-32</strain>
        <strain evidence="3 11">AF19-10AC</strain>
        <strain evidence="7 14">AF31-23</strain>
        <strain evidence="6 12">AF36-16BH</strain>
        <strain evidence="5 13">AM27-17</strain>
    </source>
</reference>
<protein>
    <submittedName>
        <fullName evidence="2">Uncharacterized protein</fullName>
    </submittedName>
</protein>
<dbReference type="RefSeq" id="WP_007667482.1">
    <property type="nucleotide sequence ID" value="NZ_BAABZC010000004.1"/>
</dbReference>
<dbReference type="PATRIC" id="fig|329854.7.peg.4447"/>
<gene>
    <name evidence="5" type="ORF">DW712_16255</name>
    <name evidence="4" type="ORF">DWW10_05355</name>
    <name evidence="3" type="ORF">DWX27_11035</name>
    <name evidence="7" type="ORF">DWZ32_10875</name>
    <name evidence="6" type="ORF">DWZ95_06440</name>
    <name evidence="8" type="ORF">EAJ06_15225</name>
    <name evidence="2" type="ORF">HMPREF2531_04372</name>
</gene>
<dbReference type="Proteomes" id="UP000285650">
    <property type="component" value="Unassembled WGS sequence"/>
</dbReference>
<name>A0A139KVR6_9BACE</name>
<evidence type="ECO:0000313" key="15">
    <source>
        <dbReference type="Proteomes" id="UP000291191"/>
    </source>
</evidence>
<dbReference type="EMBL" id="LTDF01000160">
    <property type="protein sequence ID" value="KXT43226.1"/>
    <property type="molecule type" value="Genomic_DNA"/>
</dbReference>
<evidence type="ECO:0000256" key="1">
    <source>
        <dbReference type="SAM" id="MobiDB-lite"/>
    </source>
</evidence>
<dbReference type="OrthoDB" id="1040940at2"/>
<keyword evidence="15" id="KW-1185">Reference proteome</keyword>
<evidence type="ECO:0000313" key="8">
    <source>
        <dbReference type="EMBL" id="RYT79248.1"/>
    </source>
</evidence>
<reference evidence="8 15" key="3">
    <citation type="journal article" date="2019" name="Science, e1252229">
        <title>Invertible promoters mediate bacterial phase variation, antibiotic resistance, and host adaptation in the gut.</title>
        <authorList>
            <person name="Jiang X."/>
            <person name="Hall A.B."/>
            <person name="Arthur T.D."/>
            <person name="Plichta D.R."/>
            <person name="Covington C.T."/>
            <person name="Poyet M."/>
            <person name="Crothers J."/>
            <person name="Moses P.L."/>
            <person name="Tolonen A.C."/>
            <person name="Vlamakis H."/>
            <person name="Alm E.J."/>
            <person name="Xavier R.J."/>
        </authorList>
    </citation>
    <scope>NUCLEOTIDE SEQUENCE [LARGE SCALE GENOMIC DNA]</scope>
    <source>
        <strain evidence="8">Bf_0095</strain>
        <strain evidence="15">bf_0095</strain>
    </source>
</reference>
<evidence type="ECO:0000313" key="7">
    <source>
        <dbReference type="EMBL" id="RHN06731.1"/>
    </source>
</evidence>
<dbReference type="Proteomes" id="UP000291191">
    <property type="component" value="Unassembled WGS sequence"/>
</dbReference>
<evidence type="ECO:0000313" key="4">
    <source>
        <dbReference type="EMBL" id="RGV56121.1"/>
    </source>
</evidence>
<accession>A0A139KVR6</accession>
<dbReference type="GeneID" id="26161959"/>
<evidence type="ECO:0000313" key="12">
    <source>
        <dbReference type="Proteomes" id="UP000285013"/>
    </source>
</evidence>
<dbReference type="EMBL" id="RCXO01000019">
    <property type="protein sequence ID" value="RYT79248.1"/>
    <property type="molecule type" value="Genomic_DNA"/>
</dbReference>
<evidence type="ECO:0000313" key="9">
    <source>
        <dbReference type="Proteomes" id="UP000070319"/>
    </source>
</evidence>
<evidence type="ECO:0000313" key="14">
    <source>
        <dbReference type="Proteomes" id="UP000286003"/>
    </source>
</evidence>
<evidence type="ECO:0000313" key="10">
    <source>
        <dbReference type="Proteomes" id="UP000283850"/>
    </source>
</evidence>
<dbReference type="Proteomes" id="UP000285013">
    <property type="component" value="Unassembled WGS sequence"/>
</dbReference>
<dbReference type="Proteomes" id="UP000070319">
    <property type="component" value="Unassembled WGS sequence"/>
</dbReference>
<evidence type="ECO:0000313" key="3">
    <source>
        <dbReference type="EMBL" id="RGT52092.1"/>
    </source>
</evidence>
<evidence type="ECO:0000313" key="5">
    <source>
        <dbReference type="EMBL" id="RHE90184.1"/>
    </source>
</evidence>
<sequence>MKSKEEKDTLRTETQDEPKSKEQVLVFSHQLRREVETACCQLDNREGQNNLTINKEVAEWLSK</sequence>
<dbReference type="EMBL" id="QRPE01000004">
    <property type="protein sequence ID" value="RHL94814.1"/>
    <property type="molecule type" value="Genomic_DNA"/>
</dbReference>
<evidence type="ECO:0000313" key="2">
    <source>
        <dbReference type="EMBL" id="KXT43226.1"/>
    </source>
</evidence>